<dbReference type="PANTHER" id="PTHR30203:SF32">
    <property type="entry name" value="CATION EFFLUX SYSTEM PROTEIN CUSC"/>
    <property type="match status" value="1"/>
</dbReference>
<keyword evidence="2 3" id="KW-0449">Lipoprotein</keyword>
<dbReference type="Proteomes" id="UP000565205">
    <property type="component" value="Unassembled WGS sequence"/>
</dbReference>
<name>A0A850NP24_9PROT</name>
<keyword evidence="2" id="KW-0564">Palmitate</keyword>
<dbReference type="SUPFAM" id="SSF56954">
    <property type="entry name" value="Outer membrane efflux proteins (OEP)"/>
    <property type="match status" value="1"/>
</dbReference>
<proteinExistence type="inferred from homology"/>
<dbReference type="GO" id="GO:0015562">
    <property type="term" value="F:efflux transmembrane transporter activity"/>
    <property type="evidence" value="ECO:0007669"/>
    <property type="project" value="InterPro"/>
</dbReference>
<evidence type="ECO:0000313" key="6">
    <source>
        <dbReference type="Proteomes" id="UP000565205"/>
    </source>
</evidence>
<dbReference type="Proteomes" id="UP000557688">
    <property type="component" value="Unassembled WGS sequence"/>
</dbReference>
<evidence type="ECO:0000313" key="5">
    <source>
        <dbReference type="Proteomes" id="UP000557688"/>
    </source>
</evidence>
<dbReference type="InterPro" id="IPR003423">
    <property type="entry name" value="OMP_efflux"/>
</dbReference>
<dbReference type="Pfam" id="PF02321">
    <property type="entry name" value="OEP"/>
    <property type="match status" value="2"/>
</dbReference>
<dbReference type="RefSeq" id="WP_176621829.1">
    <property type="nucleotide sequence ID" value="NZ_JABXXQ010000012.1"/>
</dbReference>
<dbReference type="PROSITE" id="PS51257">
    <property type="entry name" value="PROKAR_LIPOPROTEIN"/>
    <property type="match status" value="1"/>
</dbReference>
<comment type="similarity">
    <text evidence="1 2">Belongs to the outer membrane factor (OMF) (TC 1.B.17) family.</text>
</comment>
<evidence type="ECO:0000313" key="3">
    <source>
        <dbReference type="EMBL" id="MBB3175286.1"/>
    </source>
</evidence>
<reference evidence="4 6" key="1">
    <citation type="submission" date="2020-06" db="EMBL/GenBank/DDBJ databases">
        <title>Description of novel acetic acid bacteria.</title>
        <authorList>
            <person name="Sombolestani A."/>
        </authorList>
    </citation>
    <scope>NUCLEOTIDE SEQUENCE [LARGE SCALE GENOMIC DNA]</scope>
    <source>
        <strain evidence="4 6">LMG 26838</strain>
    </source>
</reference>
<gene>
    <name evidence="3" type="ORF">FHR90_003140</name>
    <name evidence="4" type="ORF">HUK83_01920</name>
</gene>
<dbReference type="AlphaFoldDB" id="A0A850NP24"/>
<evidence type="ECO:0000256" key="1">
    <source>
        <dbReference type="ARBA" id="ARBA00007613"/>
    </source>
</evidence>
<evidence type="ECO:0000313" key="4">
    <source>
        <dbReference type="EMBL" id="NVN29102.1"/>
    </source>
</evidence>
<dbReference type="Gene3D" id="1.20.1600.10">
    <property type="entry name" value="Outer membrane efflux proteins (OEP)"/>
    <property type="match status" value="1"/>
</dbReference>
<dbReference type="NCBIfam" id="TIGR01845">
    <property type="entry name" value="outer_NodT"/>
    <property type="match status" value="1"/>
</dbReference>
<dbReference type="EMBL" id="JACHXV010000024">
    <property type="protein sequence ID" value="MBB3175286.1"/>
    <property type="molecule type" value="Genomic_DNA"/>
</dbReference>
<dbReference type="GO" id="GO:0005886">
    <property type="term" value="C:plasma membrane"/>
    <property type="evidence" value="ECO:0007669"/>
    <property type="project" value="UniProtKB-SubCell"/>
</dbReference>
<organism evidence="4 6">
    <name type="scientific">Endobacter medicaginis</name>
    <dbReference type="NCBI Taxonomy" id="1181271"/>
    <lineage>
        <taxon>Bacteria</taxon>
        <taxon>Pseudomonadati</taxon>
        <taxon>Pseudomonadota</taxon>
        <taxon>Alphaproteobacteria</taxon>
        <taxon>Acetobacterales</taxon>
        <taxon>Acetobacteraceae</taxon>
        <taxon>Endobacter</taxon>
    </lineage>
</organism>
<sequence>MRSRLFSTLTMVALLAGCTVGPDYQPPHLSAPERWTEGNADAPHVARADSWWDGFHDPILSDLLQKAVSGNKGLKIAGQRIVQARADLRIAESRALPSLGVGGTAESRRQTQTLDWPPPASRGVYPYYQVGFDASWELDFFGGTRRRQEAAEASVGEAEEAQHAILVSLLAEVADDYFAYRLALVRLRIAQASVAAAQQALQLSIHAYQGGERPRLDMIEAQAHLDAAQAAVPSQQAEADNYLHALATLIGVFPEEFKAPAVGSTSLPAPPPMPLSLPSDVIAQRPDIRRAERAYAAANARIGVAVADLYPHFSIPLDFGLTTSSLHQAFKVASLAWIAGGTISQSLYSGGRLPAQVDAARATAESERLNYEQTVLGAFREVEDDMANEATAKARYTALAAEAEQDHQALDNAARLYGKGETGFLPVLDAQRQLYTAQDVAAQSAWSRLRSDIALYKALGGGWQTISAGGHLAEPKCSKDCRDNGSPEK</sequence>
<protein>
    <submittedName>
        <fullName evidence="4">Efflux transporter outer membrane subunit</fullName>
    </submittedName>
    <submittedName>
        <fullName evidence="3">NodT family efflux transporter outer membrane factor (OMF) lipoprotein</fullName>
    </submittedName>
</protein>
<dbReference type="Gene3D" id="2.20.200.10">
    <property type="entry name" value="Outer membrane efflux proteins (OEP)"/>
    <property type="match status" value="1"/>
</dbReference>
<dbReference type="EMBL" id="JABXXQ010000012">
    <property type="protein sequence ID" value="NVN29102.1"/>
    <property type="molecule type" value="Genomic_DNA"/>
</dbReference>
<accession>A0A850NP24</accession>
<keyword evidence="2" id="KW-0812">Transmembrane</keyword>
<keyword evidence="2" id="KW-0472">Membrane</keyword>
<dbReference type="PANTHER" id="PTHR30203">
    <property type="entry name" value="OUTER MEMBRANE CATION EFFLUX PROTEIN"/>
    <property type="match status" value="1"/>
</dbReference>
<reference evidence="3 5" key="2">
    <citation type="submission" date="2020-08" db="EMBL/GenBank/DDBJ databases">
        <title>Genomic Encyclopedia of Type Strains, Phase III (KMG-III): the genomes of soil and plant-associated and newly described type strains.</title>
        <authorList>
            <person name="Whitman W."/>
        </authorList>
    </citation>
    <scope>NUCLEOTIDE SEQUENCE [LARGE SCALE GENOMIC DNA]</scope>
    <source>
        <strain evidence="3 5">CECT 8088</strain>
    </source>
</reference>
<keyword evidence="2" id="KW-1134">Transmembrane beta strand</keyword>
<keyword evidence="5" id="KW-1185">Reference proteome</keyword>
<dbReference type="InterPro" id="IPR010131">
    <property type="entry name" value="MdtP/NodT-like"/>
</dbReference>
<comment type="subcellular location">
    <subcellularLocation>
        <location evidence="2">Cell membrane</location>
        <topology evidence="2">Lipid-anchor</topology>
    </subcellularLocation>
</comment>
<evidence type="ECO:0000256" key="2">
    <source>
        <dbReference type="RuleBase" id="RU362097"/>
    </source>
</evidence>
<comment type="caution">
    <text evidence="4">The sequence shown here is derived from an EMBL/GenBank/DDBJ whole genome shotgun (WGS) entry which is preliminary data.</text>
</comment>